<dbReference type="RefSeq" id="XP_008721463.1">
    <property type="nucleotide sequence ID" value="XM_008723241.1"/>
</dbReference>
<evidence type="ECO:0000313" key="1">
    <source>
        <dbReference type="EMBL" id="ETN36645.1"/>
    </source>
</evidence>
<organism evidence="1 2">
    <name type="scientific">Cyphellophora europaea (strain CBS 101466)</name>
    <name type="common">Phialophora europaea</name>
    <dbReference type="NCBI Taxonomy" id="1220924"/>
    <lineage>
        <taxon>Eukaryota</taxon>
        <taxon>Fungi</taxon>
        <taxon>Dikarya</taxon>
        <taxon>Ascomycota</taxon>
        <taxon>Pezizomycotina</taxon>
        <taxon>Eurotiomycetes</taxon>
        <taxon>Chaetothyriomycetidae</taxon>
        <taxon>Chaetothyriales</taxon>
        <taxon>Cyphellophoraceae</taxon>
        <taxon>Cyphellophora</taxon>
    </lineage>
</organism>
<gene>
    <name evidence="1" type="ORF">HMPREF1541_08923</name>
</gene>
<dbReference type="Proteomes" id="UP000030752">
    <property type="component" value="Unassembled WGS sequence"/>
</dbReference>
<name>W2RJX3_CYPE1</name>
<protein>
    <submittedName>
        <fullName evidence="1">Uncharacterized protein</fullName>
    </submittedName>
</protein>
<dbReference type="VEuPathDB" id="FungiDB:HMPREF1541_08923"/>
<reference evidence="1 2" key="1">
    <citation type="submission" date="2013-03" db="EMBL/GenBank/DDBJ databases">
        <title>The Genome Sequence of Phialophora europaea CBS 101466.</title>
        <authorList>
            <consortium name="The Broad Institute Genomics Platform"/>
            <person name="Cuomo C."/>
            <person name="de Hoog S."/>
            <person name="Gorbushina A."/>
            <person name="Walker B."/>
            <person name="Young S.K."/>
            <person name="Zeng Q."/>
            <person name="Gargeya S."/>
            <person name="Fitzgerald M."/>
            <person name="Haas B."/>
            <person name="Abouelleil A."/>
            <person name="Allen A.W."/>
            <person name="Alvarado L."/>
            <person name="Arachchi H.M."/>
            <person name="Berlin A.M."/>
            <person name="Chapman S.B."/>
            <person name="Gainer-Dewar J."/>
            <person name="Goldberg J."/>
            <person name="Griggs A."/>
            <person name="Gujja S."/>
            <person name="Hansen M."/>
            <person name="Howarth C."/>
            <person name="Imamovic A."/>
            <person name="Ireland A."/>
            <person name="Larimer J."/>
            <person name="McCowan C."/>
            <person name="Murphy C."/>
            <person name="Pearson M."/>
            <person name="Poon T.W."/>
            <person name="Priest M."/>
            <person name="Roberts A."/>
            <person name="Saif S."/>
            <person name="Shea T."/>
            <person name="Sisk P."/>
            <person name="Sykes S."/>
            <person name="Wortman J."/>
            <person name="Nusbaum C."/>
            <person name="Birren B."/>
        </authorList>
    </citation>
    <scope>NUCLEOTIDE SEQUENCE [LARGE SCALE GENOMIC DNA]</scope>
    <source>
        <strain evidence="1 2">CBS 101466</strain>
    </source>
</reference>
<dbReference type="AlphaFoldDB" id="W2RJX3"/>
<accession>W2RJX3</accession>
<evidence type="ECO:0000313" key="2">
    <source>
        <dbReference type="Proteomes" id="UP000030752"/>
    </source>
</evidence>
<dbReference type="HOGENOM" id="CLU_852633_0_0_1"/>
<dbReference type="GeneID" id="19976262"/>
<dbReference type="EMBL" id="KB822725">
    <property type="protein sequence ID" value="ETN36645.1"/>
    <property type="molecule type" value="Genomic_DNA"/>
</dbReference>
<keyword evidence="2" id="KW-1185">Reference proteome</keyword>
<dbReference type="InParanoid" id="W2RJX3"/>
<sequence>MDTRNLLALPVEVRRIILVELLLSNPGDGPLPFYRAPYPPELYPAILHTCSQLYTEGSELLYGHMLHFEIYTNGLPSFYGTPTPYESRAVYIGRSFETDSIPPAITARTNHVSIQINARRHHGRYPMHSLQQEIRKVVRLIDRTPHWQFLTLRAYASGGLLLHEALETGPPESLQPFLPLTRLCNRTIVLCQGLDPLFAKELTDKLSSRVIAPHIDDMYEELDALLKAMAPPPVPAGKRRTETDFAVIRALQDHDSLAQLLRCQCEHLRNHGDITGFLKARQTFVGKLKTLFEECMARAAGAPAIQGDHAWIQQELARLSGEQAGN</sequence>
<proteinExistence type="predicted"/>
<dbReference type="OrthoDB" id="4764659at2759"/>